<keyword evidence="8 16" id="KW-0812">Transmembrane</keyword>
<dbReference type="GO" id="GO:0008654">
    <property type="term" value="P:phospholipid biosynthetic process"/>
    <property type="evidence" value="ECO:0007669"/>
    <property type="project" value="UniProtKB-KW"/>
</dbReference>
<evidence type="ECO:0000256" key="4">
    <source>
        <dbReference type="ARBA" id="ARBA00013174"/>
    </source>
</evidence>
<comment type="similarity">
    <text evidence="3 15">Belongs to the CDP-alcohol phosphatidyltransferase class-I family.</text>
</comment>
<evidence type="ECO:0000256" key="8">
    <source>
        <dbReference type="ARBA" id="ARBA00022692"/>
    </source>
</evidence>
<evidence type="ECO:0000259" key="17">
    <source>
        <dbReference type="Pfam" id="PF08009"/>
    </source>
</evidence>
<dbReference type="InterPro" id="IPR000462">
    <property type="entry name" value="CDP-OH_P_trans"/>
</dbReference>
<dbReference type="AlphaFoldDB" id="A0A5J6MTI6"/>
<keyword evidence="19" id="KW-1185">Reference proteome</keyword>
<reference evidence="18 19" key="1">
    <citation type="submission" date="2019-08" db="EMBL/GenBank/DDBJ databases">
        <title>Hyperibacter terrae gen. nov., sp. nov. and Hyperibacter viscosus sp. nov., two new members in the family Rhodospirillaceae isolated from the rhizosphere of Hypericum perforatum.</title>
        <authorList>
            <person name="Noviana Z."/>
        </authorList>
    </citation>
    <scope>NUCLEOTIDE SEQUENCE [LARGE SCALE GENOMIC DNA]</scope>
    <source>
        <strain evidence="18 19">R5913</strain>
    </source>
</reference>
<evidence type="ECO:0000256" key="5">
    <source>
        <dbReference type="ARBA" id="ARBA00017171"/>
    </source>
</evidence>
<accession>A0A5J6MTI6</accession>
<feature type="transmembrane region" description="Helical" evidence="16">
    <location>
        <begin position="136"/>
        <end position="159"/>
    </location>
</feature>
<evidence type="ECO:0000256" key="15">
    <source>
        <dbReference type="RuleBase" id="RU003750"/>
    </source>
</evidence>
<evidence type="ECO:0000256" key="6">
    <source>
        <dbReference type="ARBA" id="ARBA00022516"/>
    </source>
</evidence>
<feature type="transmembrane region" description="Helical" evidence="16">
    <location>
        <begin position="203"/>
        <end position="220"/>
    </location>
</feature>
<feature type="transmembrane region" description="Helical" evidence="16">
    <location>
        <begin position="171"/>
        <end position="191"/>
    </location>
</feature>
<dbReference type="OrthoDB" id="9777147at2"/>
<gene>
    <name evidence="18" type="ORF">FRZ44_35000</name>
</gene>
<dbReference type="InterPro" id="IPR048254">
    <property type="entry name" value="CDP_ALCOHOL_P_TRANSF_CS"/>
</dbReference>
<evidence type="ECO:0000256" key="13">
    <source>
        <dbReference type="ARBA" id="ARBA00023264"/>
    </source>
</evidence>
<evidence type="ECO:0000256" key="10">
    <source>
        <dbReference type="ARBA" id="ARBA00023098"/>
    </source>
</evidence>
<dbReference type="Proteomes" id="UP000326202">
    <property type="component" value="Chromosome"/>
</dbReference>
<dbReference type="InterPro" id="IPR004533">
    <property type="entry name" value="CDP-diaglyc--ser_O-PTrfase"/>
</dbReference>
<dbReference type="RefSeq" id="WP_151178382.1">
    <property type="nucleotide sequence ID" value="NZ_CP042906.1"/>
</dbReference>
<protein>
    <recommendedName>
        <fullName evidence="5">CDP-diacylglycerol--serine O-phosphatidyltransferase</fullName>
        <ecNumber evidence="4">2.7.8.8</ecNumber>
    </recommendedName>
    <alternativeName>
        <fullName evidence="14">Phosphatidylserine synthase</fullName>
    </alternativeName>
</protein>
<comment type="subcellular location">
    <subcellularLocation>
        <location evidence="2">Endomembrane system</location>
        <topology evidence="2">Multi-pass membrane protein</topology>
    </subcellularLocation>
</comment>
<evidence type="ECO:0000256" key="2">
    <source>
        <dbReference type="ARBA" id="ARBA00004127"/>
    </source>
</evidence>
<dbReference type="NCBIfam" id="TIGR00473">
    <property type="entry name" value="pssA"/>
    <property type="match status" value="1"/>
</dbReference>
<dbReference type="PANTHER" id="PTHR14269:SF61">
    <property type="entry name" value="CDP-DIACYLGLYCEROL--SERINE O-PHOSPHATIDYLTRANSFERASE"/>
    <property type="match status" value="1"/>
</dbReference>
<sequence>MRRRPTVARLRDQSFNRLIPNILTLLALCAGLTSIRFGLHQHWEAAVVSILIAAILDALDGRIARLLDSTSKFGAELDSLSDFVSFGVAPALLLYFWNLSETGAPGWVAVLLYCVCCGLRLARFNTKLDNTDLPAWTGRFFMGVPAPAAAGLVLVPMVADLAVGPGYFDNPWLAGIVAVAVAGLMVSRLPTYSFKRIKVPQHFVLPTLLMVGALAAFLASSPWLTLLGICGLYLCSMPLSWLSYRRLAGTTPVVPAAGPAAMEEADLDEPDELPPH</sequence>
<evidence type="ECO:0000256" key="14">
    <source>
        <dbReference type="ARBA" id="ARBA00032361"/>
    </source>
</evidence>
<name>A0A5J6MTI6_9PROT</name>
<dbReference type="EC" id="2.7.8.8" evidence="4"/>
<keyword evidence="9 16" id="KW-1133">Transmembrane helix</keyword>
<keyword evidence="11 16" id="KW-0472">Membrane</keyword>
<keyword evidence="12" id="KW-0594">Phospholipid biosynthesis</keyword>
<keyword evidence="10" id="KW-0443">Lipid metabolism</keyword>
<evidence type="ECO:0000256" key="12">
    <source>
        <dbReference type="ARBA" id="ARBA00023209"/>
    </source>
</evidence>
<comment type="catalytic activity">
    <reaction evidence="1">
        <text>a CDP-1,2-diacyl-sn-glycerol + L-serine = a 1,2-diacyl-sn-glycero-3-phospho-L-serine + CMP + H(+)</text>
        <dbReference type="Rhea" id="RHEA:16913"/>
        <dbReference type="ChEBI" id="CHEBI:15378"/>
        <dbReference type="ChEBI" id="CHEBI:33384"/>
        <dbReference type="ChEBI" id="CHEBI:57262"/>
        <dbReference type="ChEBI" id="CHEBI:58332"/>
        <dbReference type="ChEBI" id="CHEBI:60377"/>
        <dbReference type="EC" id="2.7.8.8"/>
    </reaction>
</comment>
<feature type="transmembrane region" description="Helical" evidence="16">
    <location>
        <begin position="21"/>
        <end position="39"/>
    </location>
</feature>
<evidence type="ECO:0000313" key="18">
    <source>
        <dbReference type="EMBL" id="QEX18196.1"/>
    </source>
</evidence>
<dbReference type="PROSITE" id="PS00379">
    <property type="entry name" value="CDP_ALCOHOL_P_TRANSF"/>
    <property type="match status" value="1"/>
</dbReference>
<dbReference type="InterPro" id="IPR012616">
    <property type="entry name" value="CDP-OH_P_trans_C"/>
</dbReference>
<feature type="transmembrane region" description="Helical" evidence="16">
    <location>
        <begin position="226"/>
        <end position="244"/>
    </location>
</feature>
<dbReference type="InterPro" id="IPR050324">
    <property type="entry name" value="CDP-alcohol_PTase-I"/>
</dbReference>
<feature type="transmembrane region" description="Helical" evidence="16">
    <location>
        <begin position="104"/>
        <end position="124"/>
    </location>
</feature>
<dbReference type="InterPro" id="IPR043130">
    <property type="entry name" value="CDP-OH_PTrfase_TM_dom"/>
</dbReference>
<evidence type="ECO:0000256" key="1">
    <source>
        <dbReference type="ARBA" id="ARBA00000287"/>
    </source>
</evidence>
<dbReference type="Pfam" id="PF08009">
    <property type="entry name" value="CDP-OH_P_tran_2"/>
    <property type="match status" value="1"/>
</dbReference>
<keyword evidence="13" id="KW-1208">Phospholipid metabolism</keyword>
<keyword evidence="7 15" id="KW-0808">Transferase</keyword>
<dbReference type="Gene3D" id="1.20.120.1760">
    <property type="match status" value="1"/>
</dbReference>
<dbReference type="EMBL" id="CP042906">
    <property type="protein sequence ID" value="QEX18196.1"/>
    <property type="molecule type" value="Genomic_DNA"/>
</dbReference>
<evidence type="ECO:0000256" key="11">
    <source>
        <dbReference type="ARBA" id="ARBA00023136"/>
    </source>
</evidence>
<evidence type="ECO:0000256" key="16">
    <source>
        <dbReference type="SAM" id="Phobius"/>
    </source>
</evidence>
<feature type="domain" description="CDP-alcohol phosphatidyltransferase C-terminal" evidence="17">
    <location>
        <begin position="204"/>
        <end position="238"/>
    </location>
</feature>
<keyword evidence="6" id="KW-0444">Lipid biosynthesis</keyword>
<dbReference type="KEGG" id="htq:FRZ44_35000"/>
<evidence type="ECO:0000313" key="19">
    <source>
        <dbReference type="Proteomes" id="UP000326202"/>
    </source>
</evidence>
<evidence type="ECO:0000256" key="9">
    <source>
        <dbReference type="ARBA" id="ARBA00022989"/>
    </source>
</evidence>
<dbReference type="PANTHER" id="PTHR14269">
    <property type="entry name" value="CDP-DIACYLGLYCEROL--GLYCEROL-3-PHOSPHATE 3-PHOSPHATIDYLTRANSFERASE-RELATED"/>
    <property type="match status" value="1"/>
</dbReference>
<dbReference type="GO" id="GO:0003882">
    <property type="term" value="F:CDP-diacylglycerol-serine O-phosphatidyltransferase activity"/>
    <property type="evidence" value="ECO:0007669"/>
    <property type="project" value="UniProtKB-EC"/>
</dbReference>
<dbReference type="Pfam" id="PF01066">
    <property type="entry name" value="CDP-OH_P_transf"/>
    <property type="match status" value="1"/>
</dbReference>
<proteinExistence type="inferred from homology"/>
<dbReference type="GO" id="GO:0016020">
    <property type="term" value="C:membrane"/>
    <property type="evidence" value="ECO:0007669"/>
    <property type="project" value="InterPro"/>
</dbReference>
<evidence type="ECO:0000256" key="3">
    <source>
        <dbReference type="ARBA" id="ARBA00010441"/>
    </source>
</evidence>
<evidence type="ECO:0000256" key="7">
    <source>
        <dbReference type="ARBA" id="ARBA00022679"/>
    </source>
</evidence>
<dbReference type="GO" id="GO:0012505">
    <property type="term" value="C:endomembrane system"/>
    <property type="evidence" value="ECO:0007669"/>
    <property type="project" value="UniProtKB-SubCell"/>
</dbReference>
<organism evidence="18 19">
    <name type="scientific">Hypericibacter terrae</name>
    <dbReference type="NCBI Taxonomy" id="2602015"/>
    <lineage>
        <taxon>Bacteria</taxon>
        <taxon>Pseudomonadati</taxon>
        <taxon>Pseudomonadota</taxon>
        <taxon>Alphaproteobacteria</taxon>
        <taxon>Rhodospirillales</taxon>
        <taxon>Dongiaceae</taxon>
        <taxon>Hypericibacter</taxon>
    </lineage>
</organism>